<dbReference type="InterPro" id="IPR026555">
    <property type="entry name" value="NSL3/Tex30"/>
</dbReference>
<dbReference type="Gene3D" id="3.40.50.1820">
    <property type="entry name" value="alpha/beta hydrolase"/>
    <property type="match status" value="1"/>
</dbReference>
<dbReference type="Proteomes" id="UP000758168">
    <property type="component" value="Unassembled WGS sequence"/>
</dbReference>
<accession>A0ABS4Z3X4</accession>
<keyword evidence="3" id="KW-1185">Reference proteome</keyword>
<gene>
    <name evidence="2" type="ORF">JOF54_000601</name>
</gene>
<dbReference type="InterPro" id="IPR029058">
    <property type="entry name" value="AB_hydrolase_fold"/>
</dbReference>
<sequence>MLLLGHGAGGGPDAPDLAVLARRLPALGIVVARFEQPWRTAGRKVAVAPPRLDEAWLEAVPVLRAALPPGLPLAAGGRSAGARVACRTAAATGAAAVVCLAFPLHPPGRPERSRAAELLAPAVPRLVLQGTRDTFGGPDDVRRAAAGDPGVRVVELPGADHGYRVPARAAFGPAELRERLVAEVAALLGMPAAG</sequence>
<reference evidence="2 3" key="1">
    <citation type="submission" date="2021-03" db="EMBL/GenBank/DDBJ databases">
        <title>Sequencing the genomes of 1000 actinobacteria strains.</title>
        <authorList>
            <person name="Klenk H.-P."/>
        </authorList>
    </citation>
    <scope>NUCLEOTIDE SEQUENCE [LARGE SCALE GENOMIC DNA]</scope>
    <source>
        <strain evidence="2 3">DSM 12936</strain>
    </source>
</reference>
<dbReference type="Pfam" id="PF20408">
    <property type="entry name" value="Abhydrolase_11"/>
    <property type="match status" value="1"/>
</dbReference>
<proteinExistence type="predicted"/>
<evidence type="ECO:0000259" key="1">
    <source>
        <dbReference type="Pfam" id="PF20408"/>
    </source>
</evidence>
<name>A0ABS4Z3X4_9ACTN</name>
<evidence type="ECO:0000313" key="2">
    <source>
        <dbReference type="EMBL" id="MBP2415679.1"/>
    </source>
</evidence>
<dbReference type="PANTHER" id="PTHR13136:SF11">
    <property type="entry name" value="TESTIS-EXPRESSED PROTEIN 30"/>
    <property type="match status" value="1"/>
</dbReference>
<dbReference type="InterPro" id="IPR046879">
    <property type="entry name" value="KANL3/Tex30_Abhydrolase"/>
</dbReference>
<organism evidence="2 3">
    <name type="scientific">Microlunatus capsulatus</name>
    <dbReference type="NCBI Taxonomy" id="99117"/>
    <lineage>
        <taxon>Bacteria</taxon>
        <taxon>Bacillati</taxon>
        <taxon>Actinomycetota</taxon>
        <taxon>Actinomycetes</taxon>
        <taxon>Propionibacteriales</taxon>
        <taxon>Propionibacteriaceae</taxon>
        <taxon>Microlunatus</taxon>
    </lineage>
</organism>
<dbReference type="EMBL" id="JAGIOB010000001">
    <property type="protein sequence ID" value="MBP2415679.1"/>
    <property type="molecule type" value="Genomic_DNA"/>
</dbReference>
<dbReference type="SUPFAM" id="SSF53474">
    <property type="entry name" value="alpha/beta-Hydrolases"/>
    <property type="match status" value="1"/>
</dbReference>
<evidence type="ECO:0000313" key="3">
    <source>
        <dbReference type="Proteomes" id="UP000758168"/>
    </source>
</evidence>
<protein>
    <submittedName>
        <fullName evidence="2">Alpha/beta-hydrolase family hydrolase</fullName>
    </submittedName>
</protein>
<comment type="caution">
    <text evidence="2">The sequence shown here is derived from an EMBL/GenBank/DDBJ whole genome shotgun (WGS) entry which is preliminary data.</text>
</comment>
<feature type="domain" description="KANL3/Tex30 alpha/beta hydrolase-like" evidence="1">
    <location>
        <begin position="2"/>
        <end position="185"/>
    </location>
</feature>
<dbReference type="PANTHER" id="PTHR13136">
    <property type="entry name" value="TESTIS DEVELOPMENT PROTEIN PRTD"/>
    <property type="match status" value="1"/>
</dbReference>
<dbReference type="RefSeq" id="WP_210052854.1">
    <property type="nucleotide sequence ID" value="NZ_JAGIOB010000001.1"/>
</dbReference>